<dbReference type="PROSITE" id="PS01360">
    <property type="entry name" value="ZF_MYND_1"/>
    <property type="match status" value="1"/>
</dbReference>
<dbReference type="Gene3D" id="6.10.140.2220">
    <property type="match status" value="1"/>
</dbReference>
<evidence type="ECO:0000256" key="4">
    <source>
        <dbReference type="PROSITE-ProRule" id="PRU00134"/>
    </source>
</evidence>
<dbReference type="Pfam" id="PF01753">
    <property type="entry name" value="zf-MYND"/>
    <property type="match status" value="1"/>
</dbReference>
<feature type="coiled-coil region" evidence="5">
    <location>
        <begin position="1571"/>
        <end position="1598"/>
    </location>
</feature>
<sequence>MIDVQKLNNIEWIVEQGDKHIKKTNSVKAYEDSLIKNNRELFIEGCKVEIPLTFHSFDKALEQFDKLVSSKMNMHEKLSNRRASVIVSTDSVIKSQKNTFSSKKSNKNENHLTYIEDKNSRIQKISNLISDKIDRIPATKKIDIKLNLKPSSDKKENNCIKSESYKVLNTYYIKSHINKKLCNEKKNMDVKVNNTSSKNKYSKKETIDYKIEENVKKRTVYEPVTSDSTQRKKIRTSIDEHKEINRKKRKKLKNKFRAYFGECITISEDEQEQTILQNRFKRRRKKDSVDSSDSGVYIADKSTPLQIIKDIQKTISNSLISKKFNENLSEEIIINANIDYESKVIDNENTKTIDLIENKKVSKIKQDIYGKIIAKANNESKEIIDKENTNSIENRKILKLKQDISGKIIANVNIDDELKKVINNESIKIIDSIEDKKELKIRQIISAETTANVNTDNESKEIIDNESIKTIDLVESKKGLKSGQDVFEETIRNVNRNNKSKEIIDNKIENKSTKTIDSVLKIKQDLSESIHLAIANVNINNELKEVSGNETIDSIESLINMEIENNELQIIQTKKNNISQEKLINIDRDNIITNKHRLSVIQSKDTSNIDIPQITKEIEDSTSLKKVEIKTSNTTLSSDIFCSTNDTINITEDFSELQNCNLDIKDFNDLLYMDITETCQITSNGNVLSIQETIEEVMNKNIDENSNLNNLSKTQIDYNQDVKKTISNCTEGNNNKDLNKMQSSNTNDKIISINNICNVPKKENELPVAEFKLNILEKKNIQSNNLSQGRLRVLSSAELGSRWCPTPINTVMSTVSQFSHSTPHFTNATTYDKVNLDNTIVVSTSMAQIIPTTISLITTFAPTAINETTISENMRKNNIDHKFSKSVYFIFVNIRDLIQKRRMCLNTNLNINYDKLLFIEFEKLRKILNIEDYIDLIDGVLIILNKEMLVMPLLSLGELFHYTPLIESLYIRSSNKRKTVVNNSNECQIITPIIVSNQITSNQNRYSNSQVSQNVCVTSMHSTLQHVLPVNQNQTSTNVTLKQSYQNSQGKITLQSQNNSFQNNMPINSTAINNHNIHQHNYNMQMHKIVSQQKVPNSYFVQQKPTTNIYTMQNLPVQHSSFPSNINQLGDRQISLSNSQFINHKPYVPQNVFTSQKNTFYNVNVPNYPIQQNINSTHVQNIVMSPVTQYQNPTHQQNVYNISQDIQLQTIPRHISSNYNIRQSVQPIFAMNVSYNELKHRKIPQKISMETLQNHISEQVSSSQKQHKKTKSISKKKDLQISLESTIKLFNVLKYISDIQKIILLKQIDFYFSCTTWLQQQFTSGQWQKINSQRSLLLNFQTLLKHLIEKTVKDFLPDKSQGNMFETNILKNIKIDVPKMVQIVVNENEGMYCQVEVSKAYQEQNKIMNIKQNCVTHQENLTQNQYEKEHEATNNISQSKEVSNEKQKLEISHKEVQNKTFGNRILIQKDNSPIKSSLQICETSEIIIHQENKIEEEPNNSKDTYNLNIKEQNLGVPAKIIENISQIIEEKTSVLSNMKLPNNDILQLNQHLVTVEISSNNDQVTVIDTNATNETKSKNEESTEYEELQKKLQKELHISSSSLENTSYNILAISSPKIANNVKDFDNEDLDNSSLEETITSHIEDIRSISLETFEKMEETNNIITTIDGNIEEEEIKICLFCGKPSTVACSICLEAKYCSKECFERHWEDHYKDCTPVKKRVYN</sequence>
<protein>
    <recommendedName>
        <fullName evidence="6">MYND-type domain-containing protein</fullName>
    </recommendedName>
</protein>
<feature type="domain" description="MYND-type" evidence="6">
    <location>
        <begin position="1679"/>
        <end position="1715"/>
    </location>
</feature>
<dbReference type="GO" id="GO:0008270">
    <property type="term" value="F:zinc ion binding"/>
    <property type="evidence" value="ECO:0007669"/>
    <property type="project" value="UniProtKB-KW"/>
</dbReference>
<proteinExistence type="predicted"/>
<keyword evidence="3" id="KW-0862">Zinc</keyword>
<dbReference type="OrthoDB" id="7701830at2759"/>
<evidence type="ECO:0000256" key="3">
    <source>
        <dbReference type="ARBA" id="ARBA00022833"/>
    </source>
</evidence>
<dbReference type="SUPFAM" id="SSF144232">
    <property type="entry name" value="HIT/MYND zinc finger-like"/>
    <property type="match status" value="1"/>
</dbReference>
<keyword evidence="5" id="KW-0175">Coiled coil</keyword>
<evidence type="ECO:0000259" key="6">
    <source>
        <dbReference type="PROSITE" id="PS50865"/>
    </source>
</evidence>
<dbReference type="PROSITE" id="PS50865">
    <property type="entry name" value="ZF_MYND_2"/>
    <property type="match status" value="1"/>
</dbReference>
<evidence type="ECO:0000313" key="8">
    <source>
        <dbReference type="Proteomes" id="UP000242457"/>
    </source>
</evidence>
<dbReference type="STRING" id="94128.A0A2A3EKB3"/>
<dbReference type="InterPro" id="IPR002893">
    <property type="entry name" value="Znf_MYND"/>
</dbReference>
<evidence type="ECO:0000256" key="2">
    <source>
        <dbReference type="ARBA" id="ARBA00022771"/>
    </source>
</evidence>
<gene>
    <name evidence="7" type="ORF">APICC_09083</name>
</gene>
<keyword evidence="8" id="KW-1185">Reference proteome</keyword>
<dbReference type="EMBL" id="KZ288232">
    <property type="protein sequence ID" value="PBC31471.1"/>
    <property type="molecule type" value="Genomic_DNA"/>
</dbReference>
<evidence type="ECO:0000256" key="1">
    <source>
        <dbReference type="ARBA" id="ARBA00022723"/>
    </source>
</evidence>
<keyword evidence="2 4" id="KW-0863">Zinc-finger</keyword>
<organism evidence="7 8">
    <name type="scientific">Apis cerana cerana</name>
    <name type="common">Oriental honeybee</name>
    <dbReference type="NCBI Taxonomy" id="94128"/>
    <lineage>
        <taxon>Eukaryota</taxon>
        <taxon>Metazoa</taxon>
        <taxon>Ecdysozoa</taxon>
        <taxon>Arthropoda</taxon>
        <taxon>Hexapoda</taxon>
        <taxon>Insecta</taxon>
        <taxon>Pterygota</taxon>
        <taxon>Neoptera</taxon>
        <taxon>Endopterygota</taxon>
        <taxon>Hymenoptera</taxon>
        <taxon>Apocrita</taxon>
        <taxon>Aculeata</taxon>
        <taxon>Apoidea</taxon>
        <taxon>Anthophila</taxon>
        <taxon>Apidae</taxon>
        <taxon>Apis</taxon>
    </lineage>
</organism>
<keyword evidence="1" id="KW-0479">Metal-binding</keyword>
<dbReference type="Proteomes" id="UP000242457">
    <property type="component" value="Unassembled WGS sequence"/>
</dbReference>
<accession>A0A2A3EKB3</accession>
<reference evidence="7 8" key="1">
    <citation type="submission" date="2014-07" db="EMBL/GenBank/DDBJ databases">
        <title>Genomic and transcriptomic analysis on Apis cerana provide comprehensive insights into honey bee biology.</title>
        <authorList>
            <person name="Diao Q."/>
            <person name="Sun L."/>
            <person name="Zheng H."/>
            <person name="Zheng H."/>
            <person name="Xu S."/>
            <person name="Wang S."/>
            <person name="Zeng Z."/>
            <person name="Hu F."/>
            <person name="Su S."/>
            <person name="Wu J."/>
        </authorList>
    </citation>
    <scope>NUCLEOTIDE SEQUENCE [LARGE SCALE GENOMIC DNA]</scope>
    <source>
        <tissue evidence="7">Pupae without intestine</tissue>
    </source>
</reference>
<name>A0A2A3EKB3_APICC</name>
<evidence type="ECO:0000256" key="5">
    <source>
        <dbReference type="SAM" id="Coils"/>
    </source>
</evidence>
<evidence type="ECO:0000313" key="7">
    <source>
        <dbReference type="EMBL" id="PBC31471.1"/>
    </source>
</evidence>